<evidence type="ECO:0000259" key="2">
    <source>
        <dbReference type="Pfam" id="PF16220"/>
    </source>
</evidence>
<evidence type="ECO:0000313" key="3">
    <source>
        <dbReference type="EMBL" id="ROQ55784.1"/>
    </source>
</evidence>
<dbReference type="EMBL" id="RJUR01000002">
    <property type="protein sequence ID" value="ROQ55784.1"/>
    <property type="molecule type" value="Genomic_DNA"/>
</dbReference>
<accession>A0A9X8ENR1</accession>
<comment type="caution">
    <text evidence="3">The sequence shown here is derived from an EMBL/GenBank/DDBJ whole genome shotgun (WGS) entry which is preliminary data.</text>
</comment>
<dbReference type="Proteomes" id="UP000269115">
    <property type="component" value="Unassembled WGS sequence"/>
</dbReference>
<name>A0A9X8ENR1_PSEPU</name>
<feature type="domain" description="FecR protein" evidence="1">
    <location>
        <begin position="116"/>
        <end position="204"/>
    </location>
</feature>
<evidence type="ECO:0000259" key="1">
    <source>
        <dbReference type="Pfam" id="PF04773"/>
    </source>
</evidence>
<dbReference type="Gene3D" id="2.60.120.1440">
    <property type="match status" value="1"/>
</dbReference>
<reference evidence="3 4" key="1">
    <citation type="submission" date="2018-11" db="EMBL/GenBank/DDBJ databases">
        <title>Genomic analyses of the natural microbiome of Caenorhabditis elegans.</title>
        <authorList>
            <person name="Samuel B."/>
        </authorList>
    </citation>
    <scope>NUCLEOTIDE SEQUENCE [LARGE SCALE GENOMIC DNA]</scope>
    <source>
        <strain evidence="3 4">BIGb0473</strain>
    </source>
</reference>
<dbReference type="InterPro" id="IPR032623">
    <property type="entry name" value="FecR_N"/>
</dbReference>
<dbReference type="PANTHER" id="PTHR30273:SF2">
    <property type="entry name" value="PROTEIN FECR"/>
    <property type="match status" value="1"/>
</dbReference>
<dbReference type="Pfam" id="PF04773">
    <property type="entry name" value="FecR"/>
    <property type="match status" value="1"/>
</dbReference>
<gene>
    <name evidence="3" type="ORF">EDF85_0235</name>
</gene>
<dbReference type="GO" id="GO:0016989">
    <property type="term" value="F:sigma factor antagonist activity"/>
    <property type="evidence" value="ECO:0007669"/>
    <property type="project" value="TreeGrafter"/>
</dbReference>
<dbReference type="Pfam" id="PF16220">
    <property type="entry name" value="DUF4880"/>
    <property type="match status" value="1"/>
</dbReference>
<dbReference type="RefSeq" id="WP_123752266.1">
    <property type="nucleotide sequence ID" value="NZ_RJUR01000002.1"/>
</dbReference>
<dbReference type="AlphaFoldDB" id="A0A9X8ENR1"/>
<organism evidence="3 4">
    <name type="scientific">Pseudomonas putida</name>
    <name type="common">Arthrobacter siderocapsulatus</name>
    <dbReference type="NCBI Taxonomy" id="303"/>
    <lineage>
        <taxon>Bacteria</taxon>
        <taxon>Pseudomonadati</taxon>
        <taxon>Pseudomonadota</taxon>
        <taxon>Gammaproteobacteria</taxon>
        <taxon>Pseudomonadales</taxon>
        <taxon>Pseudomonadaceae</taxon>
        <taxon>Pseudomonas</taxon>
    </lineage>
</organism>
<feature type="domain" description="FecR N-terminal" evidence="2">
    <location>
        <begin position="14"/>
        <end position="56"/>
    </location>
</feature>
<dbReference type="PIRSF" id="PIRSF018266">
    <property type="entry name" value="FecR"/>
    <property type="match status" value="1"/>
</dbReference>
<dbReference type="InterPro" id="IPR006860">
    <property type="entry name" value="FecR"/>
</dbReference>
<dbReference type="InterPro" id="IPR012373">
    <property type="entry name" value="Ferrdict_sens_TM"/>
</dbReference>
<protein>
    <submittedName>
        <fullName evidence="3">FecR family protein</fullName>
    </submittedName>
</protein>
<dbReference type="PANTHER" id="PTHR30273">
    <property type="entry name" value="PERIPLASMIC SIGNAL SENSOR AND SIGMA FACTOR ACTIVATOR FECR-RELATED"/>
    <property type="match status" value="1"/>
</dbReference>
<sequence length="318" mass="34762">MPGAEPAPGQAHVDQAIEWLVQLRYNTPTVQAEQAFGRWLEQHPHNALAWAQVQAMSEEFSSLPRELSRRTLEGTQRRSIGRRDSLKLLGLLGAAGTLGWVGREPLGLPTLLADKHTATGERRTFHNNDGSVIQLNTASAIDLRFAADLRALSLIQGEVSIDTGNDPRPLRVTTRDGVLQTQGSQLLVRERTDGTLLAVRQGSVTLYPGNGTAPRIARPGEQLLFSASGQVGPAVTHADPWGWREGVLSVQRMPLGEFIAELSRYRPGVLRCAEAVAGLKVFGTYQLADTDQILALVAEALPIRIDYRTRYWVSVSPV</sequence>
<proteinExistence type="predicted"/>
<evidence type="ECO:0000313" key="4">
    <source>
        <dbReference type="Proteomes" id="UP000269115"/>
    </source>
</evidence>